<organism evidence="2 3">
    <name type="scientific">Rhodovulum sulfidophilum</name>
    <name type="common">Rhodobacter sulfidophilus</name>
    <dbReference type="NCBI Taxonomy" id="35806"/>
    <lineage>
        <taxon>Bacteria</taxon>
        <taxon>Pseudomonadati</taxon>
        <taxon>Pseudomonadota</taxon>
        <taxon>Alphaproteobacteria</taxon>
        <taxon>Rhodobacterales</taxon>
        <taxon>Paracoccaceae</taxon>
        <taxon>Rhodovulum</taxon>
    </lineage>
</organism>
<reference evidence="2 3" key="1">
    <citation type="submission" date="2015-02" db="EMBL/GenBank/DDBJ databases">
        <title>Genome sequene of Rhodovulum sulfidophilum DSM 2351.</title>
        <authorList>
            <person name="Nagao N."/>
        </authorList>
    </citation>
    <scope>NUCLEOTIDE SEQUENCE [LARGE SCALE GENOMIC DNA]</scope>
    <source>
        <strain evidence="2 3">DSM 2351</strain>
    </source>
</reference>
<dbReference type="Proteomes" id="UP000064912">
    <property type="component" value="Chromosome"/>
</dbReference>
<protein>
    <submittedName>
        <fullName evidence="2">DnaJ-like protein</fullName>
    </submittedName>
</protein>
<evidence type="ECO:0000313" key="3">
    <source>
        <dbReference type="Proteomes" id="UP000064912"/>
    </source>
</evidence>
<dbReference type="EMBL" id="AP014800">
    <property type="protein sequence ID" value="BAQ67503.1"/>
    <property type="molecule type" value="Genomic_DNA"/>
</dbReference>
<accession>A0A0D6AX55</accession>
<dbReference type="PATRIC" id="fig|35806.4.peg.339"/>
<feature type="domain" description="DnaJ homologue subfamily C member 28 conserved" evidence="1">
    <location>
        <begin position="11"/>
        <end position="69"/>
    </location>
</feature>
<name>A0A0D6AX55_RHOSU</name>
<dbReference type="KEGG" id="rsu:NHU_00332"/>
<evidence type="ECO:0000313" key="2">
    <source>
        <dbReference type="EMBL" id="BAQ67503.1"/>
    </source>
</evidence>
<dbReference type="Pfam" id="PF09350">
    <property type="entry name" value="DJC28_CD"/>
    <property type="match status" value="1"/>
</dbReference>
<proteinExistence type="predicted"/>
<evidence type="ECO:0000259" key="1">
    <source>
        <dbReference type="Pfam" id="PF09350"/>
    </source>
</evidence>
<dbReference type="AlphaFoldDB" id="A0A0D6AX55"/>
<sequence>MGQQAMSFDKLAERQILKAQAEGALDHLEGEGKPLSVRPHEDAVGIGMRIMAEAGMLPREFELKKAVDEQFLVLQATTGALERKAEMKKLADLTLRLEIEREARRSFFK</sequence>
<gene>
    <name evidence="2" type="ORF">NHU_00332</name>
</gene>
<dbReference type="InterPro" id="IPR018961">
    <property type="entry name" value="DnaJ_homolog_subfam-C_membr-28"/>
</dbReference>
<dbReference type="eggNOG" id="ENOG502ZZ0P">
    <property type="taxonomic scope" value="Bacteria"/>
</dbReference>